<evidence type="ECO:0000313" key="1">
    <source>
        <dbReference type="EMBL" id="SUV53262.1"/>
    </source>
</evidence>
<dbReference type="PANTHER" id="PTHR21666:SF270">
    <property type="entry name" value="MUREIN HYDROLASE ACTIVATOR ENVC"/>
    <property type="match status" value="1"/>
</dbReference>
<dbReference type="Proteomes" id="UP000255515">
    <property type="component" value="Unassembled WGS sequence"/>
</dbReference>
<dbReference type="AlphaFoldDB" id="A0A380ZVA9"/>
<dbReference type="CDD" id="cd12797">
    <property type="entry name" value="M23_peptidase"/>
    <property type="match status" value="1"/>
</dbReference>
<protein>
    <submittedName>
        <fullName evidence="1">Predicted chitinase</fullName>
    </submittedName>
</protein>
<gene>
    <name evidence="1" type="ORF">NCTC11661_02411</name>
</gene>
<dbReference type="Gene3D" id="1.10.530.10">
    <property type="match status" value="1"/>
</dbReference>
<dbReference type="Gene3D" id="2.70.70.10">
    <property type="entry name" value="Glucose Permease (Domain IIA)"/>
    <property type="match status" value="1"/>
</dbReference>
<dbReference type="InterPro" id="IPR011055">
    <property type="entry name" value="Dup_hybrid_motif"/>
</dbReference>
<dbReference type="PANTHER" id="PTHR21666">
    <property type="entry name" value="PEPTIDASE-RELATED"/>
    <property type="match status" value="1"/>
</dbReference>
<dbReference type="InterPro" id="IPR050570">
    <property type="entry name" value="Cell_wall_metabolism_enzyme"/>
</dbReference>
<dbReference type="SUPFAM" id="SSF51261">
    <property type="entry name" value="Duplicated hybrid motif"/>
    <property type="match status" value="1"/>
</dbReference>
<evidence type="ECO:0000313" key="2">
    <source>
        <dbReference type="Proteomes" id="UP000255515"/>
    </source>
</evidence>
<dbReference type="EMBL" id="UFTJ01000005">
    <property type="protein sequence ID" value="SUV53262.1"/>
    <property type="molecule type" value="Genomic_DNA"/>
</dbReference>
<sequence length="290" mass="33336">MVAYPDRVKEAKYAVLSAISYWERHEIWKIADEIKSSTEEEIKRIRKVVNGGYAGWKDAKNYFEKGIEVFKVNECRLVESVPSDGKWHDPVDNPRLTKYNYDGKEKPSSGTYGECRRYSDGRKKYHGGFDFFAIPGVDKVYACLKSNIVEVRYSNSAGWIVRLKIQNVSDLLKQEKEVNYRTQYTDEWKGRDIAGSDDVYFIYMHLHSVFFTAEDARNNKEIEAGTPLGYAGVSGTIASGGRAPHLHLEVATVKDPFIKGRQYRTNPARFIKLNSYNTKDQDDAAKKRHY</sequence>
<name>A0A380ZVA9_9FLAO</name>
<accession>A0A380ZVA9</accession>
<reference evidence="1 2" key="1">
    <citation type="submission" date="2018-06" db="EMBL/GenBank/DDBJ databases">
        <authorList>
            <consortium name="Pathogen Informatics"/>
            <person name="Doyle S."/>
        </authorList>
    </citation>
    <scope>NUCLEOTIDE SEQUENCE [LARGE SCALE GENOMIC DNA]</scope>
    <source>
        <strain evidence="1 2">NCTC11661</strain>
    </source>
</reference>
<organism evidence="1 2">
    <name type="scientific">Bergeyella zoohelcum</name>
    <dbReference type="NCBI Taxonomy" id="1015"/>
    <lineage>
        <taxon>Bacteria</taxon>
        <taxon>Pseudomonadati</taxon>
        <taxon>Bacteroidota</taxon>
        <taxon>Flavobacteriia</taxon>
        <taxon>Flavobacteriales</taxon>
        <taxon>Weeksellaceae</taxon>
        <taxon>Bergeyella</taxon>
    </lineage>
</organism>
<proteinExistence type="predicted"/>
<dbReference type="GO" id="GO:0004222">
    <property type="term" value="F:metalloendopeptidase activity"/>
    <property type="evidence" value="ECO:0007669"/>
    <property type="project" value="TreeGrafter"/>
</dbReference>